<sequence length="629" mass="64598">MAAGHVGEAAVALDMLRLRLIPREAVVGKELLAAVVAAMARGQYLWHVGPPTVRARSDGSVEALLFFGDSVADEWVAVGKAHEAAAAVPGTLVVAEDSDGLIYLIEAALHLPDGLDPDTAAHRVFWADGELRILPLAPVSPAQIGLVPVGAPTSEDEGASRMHALLAAANLEPVTRAPRAATAALHARIAKAEREAQSAEFEVCVNAQVALPAAVALAAARQQGADVNQLAQAALLAASLVSPPASSATVPSKTPKWPAALAQAIDDAESQVWLSLRVSKLNYASLASHATDDGRPRDVAGVADVLGPALSSGLATVLHEYGVEEASEAVADSPRWRSFLTILTRSGYFTDPNSGAPWIQGSEGWRSQMAAAKAAFEVAPQAGGPGTDRPCALQWVRARLTESARLISASVASLVDDGAVGELVAQLKAVDLASLPSPSSDSWLYLEPPELERYLAGELKAYAAFDAAQGEGGSEPLGDENEMANESLADEMATRVRAFVESSGGPDGAEADAGRHSLADIEAEPRVEVDAVALRTALRDALSMESGRDDAAVAASMEAMDAELAGEDELGRGEVHGVLGAVGDGAGGVAQVAALLESYGEAMATTGGSGPAGSLLRALGLERVLDAGS</sequence>
<dbReference type="Proteomes" id="UP000054408">
    <property type="component" value="Unassembled WGS sequence"/>
</dbReference>
<dbReference type="GeneID" id="25559951"/>
<keyword evidence="2" id="KW-1185">Reference proteome</keyword>
<organism evidence="1 2">
    <name type="scientific">Thecamonas trahens ATCC 50062</name>
    <dbReference type="NCBI Taxonomy" id="461836"/>
    <lineage>
        <taxon>Eukaryota</taxon>
        <taxon>Apusozoa</taxon>
        <taxon>Apusomonadida</taxon>
        <taxon>Apusomonadidae</taxon>
        <taxon>Thecamonas</taxon>
    </lineage>
</organism>
<name>A0A0L0D3X9_THETB</name>
<proteinExistence type="predicted"/>
<dbReference type="RefSeq" id="XP_013762993.1">
    <property type="nucleotide sequence ID" value="XM_013907539.1"/>
</dbReference>
<dbReference type="OrthoDB" id="27237at2759"/>
<accession>A0A0L0D3X9</accession>
<dbReference type="Pfam" id="PF07093">
    <property type="entry name" value="SGT1"/>
    <property type="match status" value="2"/>
</dbReference>
<reference evidence="1 2" key="1">
    <citation type="submission" date="2010-05" db="EMBL/GenBank/DDBJ databases">
        <title>The Genome Sequence of Thecamonas trahens ATCC 50062.</title>
        <authorList>
            <consortium name="The Broad Institute Genome Sequencing Platform"/>
            <person name="Russ C."/>
            <person name="Cuomo C."/>
            <person name="Shea T."/>
            <person name="Young S.K."/>
            <person name="Zeng Q."/>
            <person name="Koehrsen M."/>
            <person name="Haas B."/>
            <person name="Borodovsky M."/>
            <person name="Guigo R."/>
            <person name="Alvarado L."/>
            <person name="Berlin A."/>
            <person name="Bochicchio J."/>
            <person name="Borenstein D."/>
            <person name="Chapman S."/>
            <person name="Chen Z."/>
            <person name="Freedman E."/>
            <person name="Gellesch M."/>
            <person name="Goldberg J."/>
            <person name="Griggs A."/>
            <person name="Gujja S."/>
            <person name="Heilman E."/>
            <person name="Heiman D."/>
            <person name="Hepburn T."/>
            <person name="Howarth C."/>
            <person name="Jen D."/>
            <person name="Larson L."/>
            <person name="Mehta T."/>
            <person name="Park D."/>
            <person name="Pearson M."/>
            <person name="Roberts A."/>
            <person name="Saif S."/>
            <person name="Shenoy N."/>
            <person name="Sisk P."/>
            <person name="Stolte C."/>
            <person name="Sykes S."/>
            <person name="Thomson T."/>
            <person name="Walk T."/>
            <person name="White J."/>
            <person name="Yandava C."/>
            <person name="Burger G."/>
            <person name="Gray M.W."/>
            <person name="Holland P.W.H."/>
            <person name="King N."/>
            <person name="Lang F.B.F."/>
            <person name="Roger A.J."/>
            <person name="Ruiz-Trillo I."/>
            <person name="Lander E."/>
            <person name="Nusbaum C."/>
        </authorList>
    </citation>
    <scope>NUCLEOTIDE SEQUENCE [LARGE SCALE GENOMIC DNA]</scope>
    <source>
        <strain evidence="1 2">ATCC 50062</strain>
    </source>
</reference>
<dbReference type="PANTHER" id="PTHR13060:SF0">
    <property type="entry name" value="PROTEIN ECDYSONELESS HOMOLOG"/>
    <property type="match status" value="1"/>
</dbReference>
<dbReference type="eggNOG" id="KOG2406">
    <property type="taxonomic scope" value="Eukaryota"/>
</dbReference>
<dbReference type="PANTHER" id="PTHR13060">
    <property type="entry name" value="SGT1 PROTEIN HSGT1 SUPPRESSOR OF GCR2"/>
    <property type="match status" value="1"/>
</dbReference>
<dbReference type="GO" id="GO:0005634">
    <property type="term" value="C:nucleus"/>
    <property type="evidence" value="ECO:0007669"/>
    <property type="project" value="TreeGrafter"/>
</dbReference>
<dbReference type="InterPro" id="IPR010770">
    <property type="entry name" value="Ecd"/>
</dbReference>
<evidence type="ECO:0000313" key="1">
    <source>
        <dbReference type="EMBL" id="KNC46013.1"/>
    </source>
</evidence>
<evidence type="ECO:0000313" key="2">
    <source>
        <dbReference type="Proteomes" id="UP000054408"/>
    </source>
</evidence>
<dbReference type="STRING" id="461836.A0A0L0D3X9"/>
<dbReference type="AlphaFoldDB" id="A0A0L0D3X9"/>
<dbReference type="EMBL" id="GL349433">
    <property type="protein sequence ID" value="KNC46013.1"/>
    <property type="molecule type" value="Genomic_DNA"/>
</dbReference>
<gene>
    <name evidence="1" type="ORF">AMSG_00131</name>
</gene>
<protein>
    <submittedName>
        <fullName evidence="1">Uncharacterized protein</fullName>
    </submittedName>
</protein>